<evidence type="ECO:0000313" key="6">
    <source>
        <dbReference type="Proteomes" id="UP001201163"/>
    </source>
</evidence>
<keyword evidence="6" id="KW-1185">Reference proteome</keyword>
<keyword evidence="4" id="KW-0805">Transcription regulation</keyword>
<keyword evidence="4" id="KW-0010">Activator</keyword>
<comment type="subunit">
    <text evidence="4">Component of the Mediator complex.</text>
</comment>
<evidence type="ECO:0000256" key="1">
    <source>
        <dbReference type="ARBA" id="ARBA00004123"/>
    </source>
</evidence>
<organism evidence="5 6">
    <name type="scientific">Lactarius akahatsu</name>
    <dbReference type="NCBI Taxonomy" id="416441"/>
    <lineage>
        <taxon>Eukaryota</taxon>
        <taxon>Fungi</taxon>
        <taxon>Dikarya</taxon>
        <taxon>Basidiomycota</taxon>
        <taxon>Agaricomycotina</taxon>
        <taxon>Agaricomycetes</taxon>
        <taxon>Russulales</taxon>
        <taxon>Russulaceae</taxon>
        <taxon>Lactarius</taxon>
    </lineage>
</organism>
<comment type="caution">
    <text evidence="5">The sequence shown here is derived from an EMBL/GenBank/DDBJ whole genome shotgun (WGS) entry which is preliminary data.</text>
</comment>
<evidence type="ECO:0000256" key="2">
    <source>
        <dbReference type="ARBA" id="ARBA00010743"/>
    </source>
</evidence>
<dbReference type="InterPro" id="IPR013921">
    <property type="entry name" value="Mediator_Med20"/>
</dbReference>
<name>A0AAD4Q9F3_9AGAM</name>
<evidence type="ECO:0000256" key="3">
    <source>
        <dbReference type="ARBA" id="ARBA00023242"/>
    </source>
</evidence>
<comment type="subcellular location">
    <subcellularLocation>
        <location evidence="1 4">Nucleus</location>
    </subcellularLocation>
</comment>
<gene>
    <name evidence="4" type="primary">MED20</name>
    <name evidence="5" type="ORF">EDB92DRAFT_2089912</name>
</gene>
<comment type="similarity">
    <text evidence="2 4">Belongs to the Mediator complex subunit 20 family.</text>
</comment>
<evidence type="ECO:0000256" key="4">
    <source>
        <dbReference type="RuleBase" id="RU364152"/>
    </source>
</evidence>
<dbReference type="EMBL" id="JAKELL010000041">
    <property type="protein sequence ID" value="KAH8988572.1"/>
    <property type="molecule type" value="Genomic_DNA"/>
</dbReference>
<protein>
    <recommendedName>
        <fullName evidence="4">Mediator of RNA polymerase II transcription subunit 20</fullName>
    </recommendedName>
    <alternativeName>
        <fullName evidence="4">Mediator complex subunit 20</fullName>
    </alternativeName>
</protein>
<sequence length="295" mass="31716">MGITGLARWTNAPTNGLKLIDDNIRQNHNGQLRGRWQLSARSYRSTLGSIGGAGAGPPLERSMCLLTMNENVFVSLEDPCAPTRADLAYHASQSQTAIADPTHYRNTFLTLSPPGALEQLLSLLRARWISTKQAAGNAAQYKQTAAQLTVEGNVYSVGTDWIVRAGNVILAGGAVKGMLLEAEYLPVPTMSSQEGGGSSGLLSSLLVSVLPNLPDAKTEAVTISDDQWEDVLWDRETDDQNKSAAVKQKLGSGDELFVSPEDDVPRHSKGDWAGVDRDRRSAYLIIGALRSDGLI</sequence>
<dbReference type="GO" id="GO:0016592">
    <property type="term" value="C:mediator complex"/>
    <property type="evidence" value="ECO:0007669"/>
    <property type="project" value="InterPro"/>
</dbReference>
<accession>A0AAD4Q9F3</accession>
<dbReference type="GO" id="GO:0003712">
    <property type="term" value="F:transcription coregulator activity"/>
    <property type="evidence" value="ECO:0007669"/>
    <property type="project" value="InterPro"/>
</dbReference>
<reference evidence="5" key="1">
    <citation type="submission" date="2022-01" db="EMBL/GenBank/DDBJ databases">
        <title>Comparative genomics reveals a dynamic genome evolution in the ectomycorrhizal milk-cap (Lactarius) mushrooms.</title>
        <authorList>
            <consortium name="DOE Joint Genome Institute"/>
            <person name="Lebreton A."/>
            <person name="Tang N."/>
            <person name="Kuo A."/>
            <person name="LaButti K."/>
            <person name="Drula E."/>
            <person name="Barry K."/>
            <person name="Clum A."/>
            <person name="Lipzen A."/>
            <person name="Mousain D."/>
            <person name="Ng V."/>
            <person name="Wang R."/>
            <person name="Wang X."/>
            <person name="Dai Y."/>
            <person name="Henrissat B."/>
            <person name="Grigoriev I.V."/>
            <person name="Guerin-Laguette A."/>
            <person name="Yu F."/>
            <person name="Martin F.M."/>
        </authorList>
    </citation>
    <scope>NUCLEOTIDE SEQUENCE</scope>
    <source>
        <strain evidence="5">QP</strain>
    </source>
</reference>
<keyword evidence="4" id="KW-0804">Transcription</keyword>
<proteinExistence type="inferred from homology"/>
<dbReference type="AlphaFoldDB" id="A0AAD4Q9F3"/>
<evidence type="ECO:0000313" key="5">
    <source>
        <dbReference type="EMBL" id="KAH8988572.1"/>
    </source>
</evidence>
<comment type="function">
    <text evidence="4">Component of the Mediator complex, a coactivator involved in the regulated transcription of nearly all RNA polymerase II-dependent genes. Mediator functions as a bridge to convey information from gene-specific regulatory proteins to the basal RNA polymerase II transcription machinery. Mediator is recruited to promoters by direct interactions with regulatory proteins and serves as a scaffold for the assembly of a functional preinitiation complex with RNA polymerase II and the general transcription factors.</text>
</comment>
<keyword evidence="3 4" id="KW-0539">Nucleus</keyword>
<dbReference type="Proteomes" id="UP001201163">
    <property type="component" value="Unassembled WGS sequence"/>
</dbReference>
<dbReference type="GO" id="GO:0006357">
    <property type="term" value="P:regulation of transcription by RNA polymerase II"/>
    <property type="evidence" value="ECO:0007669"/>
    <property type="project" value="InterPro"/>
</dbReference>
<dbReference type="Pfam" id="PF08612">
    <property type="entry name" value="Med20"/>
    <property type="match status" value="1"/>
</dbReference>